<comment type="caution">
    <text evidence="1">The sequence shown here is derived from an EMBL/GenBank/DDBJ whole genome shotgun (WGS) entry which is preliminary data.</text>
</comment>
<keyword evidence="2" id="KW-1185">Reference proteome</keyword>
<gene>
    <name evidence="1" type="ORF">GWC95_11820</name>
</gene>
<dbReference type="EMBL" id="JAACJS010000015">
    <property type="protein sequence ID" value="NCI50615.1"/>
    <property type="molecule type" value="Genomic_DNA"/>
</dbReference>
<dbReference type="Pfam" id="PF14119">
    <property type="entry name" value="DUF4288"/>
    <property type="match status" value="1"/>
</dbReference>
<name>A0ABX0A049_9BACT</name>
<dbReference type="InterPro" id="IPR025630">
    <property type="entry name" value="DUF4288"/>
</dbReference>
<organism evidence="1 2">
    <name type="scientific">Sediminibacterium roseum</name>
    <dbReference type="NCBI Taxonomy" id="1978412"/>
    <lineage>
        <taxon>Bacteria</taxon>
        <taxon>Pseudomonadati</taxon>
        <taxon>Bacteroidota</taxon>
        <taxon>Chitinophagia</taxon>
        <taxon>Chitinophagales</taxon>
        <taxon>Chitinophagaceae</taxon>
        <taxon>Sediminibacterium</taxon>
    </lineage>
</organism>
<dbReference type="Proteomes" id="UP000753802">
    <property type="component" value="Unassembled WGS sequence"/>
</dbReference>
<proteinExistence type="predicted"/>
<dbReference type="RefSeq" id="WP_161818933.1">
    <property type="nucleotide sequence ID" value="NZ_JAACJS010000015.1"/>
</dbReference>
<protein>
    <submittedName>
        <fullName evidence="1">DUF4288 domain-containing protein</fullName>
    </submittedName>
</protein>
<accession>A0ABX0A049</accession>
<reference evidence="1 2" key="1">
    <citation type="submission" date="2020-01" db="EMBL/GenBank/DDBJ databases">
        <title>Genome analysis.</title>
        <authorList>
            <person name="Wu S."/>
            <person name="Wang G."/>
        </authorList>
    </citation>
    <scope>NUCLEOTIDE SEQUENCE [LARGE SCALE GENOMIC DNA]</scope>
    <source>
        <strain evidence="1 2">SYL130</strain>
    </source>
</reference>
<evidence type="ECO:0000313" key="2">
    <source>
        <dbReference type="Proteomes" id="UP000753802"/>
    </source>
</evidence>
<evidence type="ECO:0000313" key="1">
    <source>
        <dbReference type="EMBL" id="NCI50615.1"/>
    </source>
</evidence>
<sequence>MEWYLAKIVYRIVCGSGEHTAQFDEQLRLVCAEDELHAFNKAQLIGQREQDSFHNCQEQPVHWKFINVTELHKLEELTDGAEVYSRIYEDGNGDNYQHTIHVKARYLSERCTEQFIQSL</sequence>